<evidence type="ECO:0000256" key="5">
    <source>
        <dbReference type="ARBA" id="ARBA00023136"/>
    </source>
</evidence>
<dbReference type="Gene3D" id="3.40.720.10">
    <property type="entry name" value="Alkaline Phosphatase, subunit A"/>
    <property type="match status" value="1"/>
</dbReference>
<evidence type="ECO:0000313" key="9">
    <source>
        <dbReference type="EMBL" id="SFP15700.1"/>
    </source>
</evidence>
<feature type="compositionally biased region" description="Basic and acidic residues" evidence="6">
    <location>
        <begin position="852"/>
        <end position="869"/>
    </location>
</feature>
<keyword evidence="2" id="KW-1003">Cell membrane</keyword>
<feature type="transmembrane region" description="Helical" evidence="7">
    <location>
        <begin position="329"/>
        <end position="348"/>
    </location>
</feature>
<feature type="compositionally biased region" description="Basic and acidic residues" evidence="6">
    <location>
        <begin position="894"/>
        <end position="904"/>
    </location>
</feature>
<feature type="transmembrane region" description="Helical" evidence="7">
    <location>
        <begin position="264"/>
        <end position="286"/>
    </location>
</feature>
<evidence type="ECO:0000256" key="7">
    <source>
        <dbReference type="SAM" id="Phobius"/>
    </source>
</evidence>
<dbReference type="GO" id="GO:0016740">
    <property type="term" value="F:transferase activity"/>
    <property type="evidence" value="ECO:0007669"/>
    <property type="project" value="UniProtKB-KW"/>
</dbReference>
<dbReference type="OrthoDB" id="9760224at2"/>
<feature type="transmembrane region" description="Helical" evidence="7">
    <location>
        <begin position="388"/>
        <end position="406"/>
    </location>
</feature>
<keyword evidence="3 7" id="KW-0812">Transmembrane</keyword>
<dbReference type="PANTHER" id="PTHR47371">
    <property type="entry name" value="LIPOTEICHOIC ACID SYNTHASE"/>
    <property type="match status" value="1"/>
</dbReference>
<evidence type="ECO:0000256" key="3">
    <source>
        <dbReference type="ARBA" id="ARBA00022692"/>
    </source>
</evidence>
<evidence type="ECO:0000256" key="2">
    <source>
        <dbReference type="ARBA" id="ARBA00022475"/>
    </source>
</evidence>
<keyword evidence="5 7" id="KW-0472">Membrane</keyword>
<feature type="transmembrane region" description="Helical" evidence="7">
    <location>
        <begin position="413"/>
        <end position="433"/>
    </location>
</feature>
<dbReference type="RefSeq" id="WP_093140773.1">
    <property type="nucleotide sequence ID" value="NZ_FOXF01000006.1"/>
</dbReference>
<protein>
    <submittedName>
        <fullName evidence="9">Phosphoglycerol transferase MdoB</fullName>
    </submittedName>
</protein>
<evidence type="ECO:0000256" key="6">
    <source>
        <dbReference type="SAM" id="MobiDB-lite"/>
    </source>
</evidence>
<keyword evidence="4 7" id="KW-1133">Transmembrane helix</keyword>
<organism evidence="9 10">
    <name type="scientific">Ruminobacter amylophilus</name>
    <dbReference type="NCBI Taxonomy" id="867"/>
    <lineage>
        <taxon>Bacteria</taxon>
        <taxon>Pseudomonadati</taxon>
        <taxon>Pseudomonadota</taxon>
        <taxon>Gammaproteobacteria</taxon>
        <taxon>Aeromonadales</taxon>
        <taxon>Succinivibrionaceae</taxon>
        <taxon>Ruminobacter</taxon>
    </lineage>
</organism>
<feature type="transmembrane region" description="Helical" evidence="7">
    <location>
        <begin position="306"/>
        <end position="322"/>
    </location>
</feature>
<reference evidence="9 10" key="1">
    <citation type="submission" date="2016-10" db="EMBL/GenBank/DDBJ databases">
        <authorList>
            <person name="Varghese N."/>
            <person name="Submissions S."/>
        </authorList>
    </citation>
    <scope>NUCLEOTIDE SEQUENCE [LARGE SCALE GENOMIC DNA]</scope>
    <source>
        <strain evidence="9 10">DSM 1361</strain>
    </source>
</reference>
<dbReference type="SUPFAM" id="SSF53649">
    <property type="entry name" value="Alkaline phosphatase-like"/>
    <property type="match status" value="1"/>
</dbReference>
<accession>A0A662ZH20</accession>
<feature type="compositionally biased region" description="Low complexity" evidence="6">
    <location>
        <begin position="870"/>
        <end position="893"/>
    </location>
</feature>
<dbReference type="CDD" id="cd16015">
    <property type="entry name" value="LTA_synthase"/>
    <property type="match status" value="1"/>
</dbReference>
<name>A0A662ZH20_9GAMM</name>
<feature type="region of interest" description="Disordered" evidence="6">
    <location>
        <begin position="936"/>
        <end position="979"/>
    </location>
</feature>
<dbReference type="GO" id="GO:0005886">
    <property type="term" value="C:plasma membrane"/>
    <property type="evidence" value="ECO:0007669"/>
    <property type="project" value="UniProtKB-SubCell"/>
</dbReference>
<dbReference type="InterPro" id="IPR000917">
    <property type="entry name" value="Sulfatase_N"/>
</dbReference>
<gene>
    <name evidence="9" type="ORF">SAMN02910344_00591</name>
</gene>
<keyword evidence="10" id="KW-1185">Reference proteome</keyword>
<dbReference type="InterPro" id="IPR050448">
    <property type="entry name" value="OpgB/LTA_synthase_biosynth"/>
</dbReference>
<dbReference type="InterPro" id="IPR017850">
    <property type="entry name" value="Alkaline_phosphatase_core_sf"/>
</dbReference>
<evidence type="ECO:0000313" key="10">
    <source>
        <dbReference type="Proteomes" id="UP000243745"/>
    </source>
</evidence>
<dbReference type="AlphaFoldDB" id="A0A662ZH20"/>
<evidence type="ECO:0000256" key="1">
    <source>
        <dbReference type="ARBA" id="ARBA00004651"/>
    </source>
</evidence>
<feature type="transmembrane region" description="Helical" evidence="7">
    <location>
        <begin position="207"/>
        <end position="225"/>
    </location>
</feature>
<evidence type="ECO:0000256" key="4">
    <source>
        <dbReference type="ARBA" id="ARBA00022989"/>
    </source>
</evidence>
<feature type="domain" description="Sulfatase N-terminal" evidence="8">
    <location>
        <begin position="483"/>
        <end position="749"/>
    </location>
</feature>
<keyword evidence="9" id="KW-0808">Transferase</keyword>
<proteinExistence type="predicted"/>
<dbReference type="Pfam" id="PF00884">
    <property type="entry name" value="Sulfatase"/>
    <property type="match status" value="1"/>
</dbReference>
<dbReference type="PANTHER" id="PTHR47371:SF3">
    <property type="entry name" value="PHOSPHOGLYCEROL TRANSFERASE I"/>
    <property type="match status" value="1"/>
</dbReference>
<dbReference type="EMBL" id="FOXF01000006">
    <property type="protein sequence ID" value="SFP15700.1"/>
    <property type="molecule type" value="Genomic_DNA"/>
</dbReference>
<evidence type="ECO:0000259" key="8">
    <source>
        <dbReference type="Pfam" id="PF00884"/>
    </source>
</evidence>
<sequence>MAFLRTIIICLVAAVLTVAINLMGAGFTNPIEFSYEVKAKYSTDTRVYSLGDGRKEYNERFSSGYLISSSEDFEKVTIPLNNTNRLEQLKFELDDSHDSEVCFKGFTISGRTGTHELVTERFAFEGIEPVENTPEELCFNIKKNDFEASHEKPYFLTGDVVEQTSVETFNKWQVLYFIAVACLISLAWELMVALFERRYRRARITDYASFLIFVAIVEFVSLFALNEVMRAYVLHNSNLMLLIGGVLVARVLVTFFRTIVNHKYACFSLLLLVLMMLVRYCVFRNNVGIVYRSEFMGYLHIVKQDFPFDMAIVLLFATAIFVQTRALKITFTSVAAVSGFLMFLDYIMNTEKSDRLIFSRIGLDTFSYQNLREVPNAINHYMSTGQGVLTAAVITTVICICAFIFCNNRLKFTWVKFCSFVVLLAMSVGVYFVNIGTDSVFNNKFYNMVDVNRGIENLDFSRISVSSSNEVITERKGLGYNCNVVLLVVESLSSFSSKLYEEKLDLTPNLDRIASNNIWFKNSYSSGYDSDVANYALLTMRPFLHNGSNVADPALYKSTLPRDFKKAGYKTIVMYSSKPTDAERTQFDKAGFDNLFDYMHPNYPDTAPRYDHGALDDKVLLQEAAKNIRFWSNNKYSKDKFFVEILTSSGAAPYVVPVEKRLDPTKVEYDFATVTKFTDEAIGDFVEELEKMNFFNNGILVIVGNHRAPLTLSKREYDLYGQLGITRVPLIVVDKHQKSRMYENDISSISVGEMIEYLALNRYQSSSMRVNPFVEDENEVIIYQQLSPRNTILLKNGDTYGEFAITGNKSHISGNLRNKDVIFTDIVAMLSHRNQGKASSDTSSDRIDDDAAPERARVEVPAEQPKAEEIQAPAEEIQTVVQEEQDVSVSSDSEQVKEPEEAHQEIQQPETVDADAEARAALLKAHQEKLKQIKEEAARAKAEAAAAKERAEKLKADAEAARKKAEEAKAHAEQMKNGN</sequence>
<dbReference type="Proteomes" id="UP000243745">
    <property type="component" value="Unassembled WGS sequence"/>
</dbReference>
<feature type="transmembrane region" description="Helical" evidence="7">
    <location>
        <begin position="231"/>
        <end position="252"/>
    </location>
</feature>
<feature type="transmembrane region" description="Helical" evidence="7">
    <location>
        <begin position="174"/>
        <end position="195"/>
    </location>
</feature>
<comment type="subcellular location">
    <subcellularLocation>
        <location evidence="1">Cell membrane</location>
        <topology evidence="1">Multi-pass membrane protein</topology>
    </subcellularLocation>
</comment>
<feature type="region of interest" description="Disordered" evidence="6">
    <location>
        <begin position="833"/>
        <end position="920"/>
    </location>
</feature>